<dbReference type="Proteomes" id="UP001179952">
    <property type="component" value="Unassembled WGS sequence"/>
</dbReference>
<evidence type="ECO:0000256" key="1">
    <source>
        <dbReference type="SAM" id="Coils"/>
    </source>
</evidence>
<sequence length="180" mass="19905">MSSSEIEWEVRVDDGFVYKRRRRNPPNDADDHHQPPPSAAADGEAEERIRRREIKKRALKRVMERYRKELDMWESLSSTLADMKSKIPCTPPSPPPSPPSDPTASTSVIGPSIDELLLQVDTQAALIGEMGNLCDVAEAMVAEKEEMVTRSLLELPVWGSPRDLVAALNDGGGGDDDLID</sequence>
<proteinExistence type="predicted"/>
<feature type="region of interest" description="Disordered" evidence="2">
    <location>
        <begin position="15"/>
        <end position="49"/>
    </location>
</feature>
<feature type="coiled-coil region" evidence="1">
    <location>
        <begin position="49"/>
        <end position="76"/>
    </location>
</feature>
<keyword evidence="4" id="KW-1185">Reference proteome</keyword>
<dbReference type="AlphaFoldDB" id="A0AAV9B1Z0"/>
<accession>A0AAV9B1Z0</accession>
<reference evidence="3" key="2">
    <citation type="submission" date="2023-06" db="EMBL/GenBank/DDBJ databases">
        <authorList>
            <person name="Ma L."/>
            <person name="Liu K.-W."/>
            <person name="Li Z."/>
            <person name="Hsiao Y.-Y."/>
            <person name="Qi Y."/>
            <person name="Fu T."/>
            <person name="Tang G."/>
            <person name="Zhang D."/>
            <person name="Sun W.-H."/>
            <person name="Liu D.-K."/>
            <person name="Li Y."/>
            <person name="Chen G.-Z."/>
            <person name="Liu X.-D."/>
            <person name="Liao X.-Y."/>
            <person name="Jiang Y.-T."/>
            <person name="Yu X."/>
            <person name="Hao Y."/>
            <person name="Huang J."/>
            <person name="Zhao X.-W."/>
            <person name="Ke S."/>
            <person name="Chen Y.-Y."/>
            <person name="Wu W.-L."/>
            <person name="Hsu J.-L."/>
            <person name="Lin Y.-F."/>
            <person name="Huang M.-D."/>
            <person name="Li C.-Y."/>
            <person name="Huang L."/>
            <person name="Wang Z.-W."/>
            <person name="Zhao X."/>
            <person name="Zhong W.-Y."/>
            <person name="Peng D.-H."/>
            <person name="Ahmad S."/>
            <person name="Lan S."/>
            <person name="Zhang J.-S."/>
            <person name="Tsai W.-C."/>
            <person name="Van De Peer Y."/>
            <person name="Liu Z.-J."/>
        </authorList>
    </citation>
    <scope>NUCLEOTIDE SEQUENCE</scope>
    <source>
        <strain evidence="3">SCP</strain>
        <tissue evidence="3">Leaves</tissue>
    </source>
</reference>
<feature type="compositionally biased region" description="Pro residues" evidence="2">
    <location>
        <begin position="89"/>
        <end position="101"/>
    </location>
</feature>
<keyword evidence="1" id="KW-0175">Coiled coil</keyword>
<protein>
    <submittedName>
        <fullName evidence="3">Uncharacterized protein</fullName>
    </submittedName>
</protein>
<organism evidence="3 4">
    <name type="scientific">Acorus gramineus</name>
    <name type="common">Dwarf sweet flag</name>
    <dbReference type="NCBI Taxonomy" id="55184"/>
    <lineage>
        <taxon>Eukaryota</taxon>
        <taxon>Viridiplantae</taxon>
        <taxon>Streptophyta</taxon>
        <taxon>Embryophyta</taxon>
        <taxon>Tracheophyta</taxon>
        <taxon>Spermatophyta</taxon>
        <taxon>Magnoliopsida</taxon>
        <taxon>Liliopsida</taxon>
        <taxon>Acoraceae</taxon>
        <taxon>Acorus</taxon>
    </lineage>
</organism>
<feature type="region of interest" description="Disordered" evidence="2">
    <location>
        <begin position="83"/>
        <end position="108"/>
    </location>
</feature>
<gene>
    <name evidence="3" type="ORF">QJS04_geneDACA004303</name>
</gene>
<dbReference type="PANTHER" id="PTHR35737">
    <property type="entry name" value="CRYPTIC LOCI REGULATOR"/>
    <property type="match status" value="1"/>
</dbReference>
<evidence type="ECO:0000313" key="3">
    <source>
        <dbReference type="EMBL" id="KAK1270659.1"/>
    </source>
</evidence>
<evidence type="ECO:0000256" key="2">
    <source>
        <dbReference type="SAM" id="MobiDB-lite"/>
    </source>
</evidence>
<evidence type="ECO:0000313" key="4">
    <source>
        <dbReference type="Proteomes" id="UP001179952"/>
    </source>
</evidence>
<dbReference type="EMBL" id="JAUJYN010000005">
    <property type="protein sequence ID" value="KAK1270659.1"/>
    <property type="molecule type" value="Genomic_DNA"/>
</dbReference>
<dbReference type="PANTHER" id="PTHR35737:SF1">
    <property type="entry name" value="CRYPTIC LOCI REGULATOR"/>
    <property type="match status" value="1"/>
</dbReference>
<name>A0AAV9B1Z0_ACOGR</name>
<comment type="caution">
    <text evidence="3">The sequence shown here is derived from an EMBL/GenBank/DDBJ whole genome shotgun (WGS) entry which is preliminary data.</text>
</comment>
<reference evidence="3" key="1">
    <citation type="journal article" date="2023" name="Nat. Commun.">
        <title>Diploid and tetraploid genomes of Acorus and the evolution of monocots.</title>
        <authorList>
            <person name="Ma L."/>
            <person name="Liu K.W."/>
            <person name="Li Z."/>
            <person name="Hsiao Y.Y."/>
            <person name="Qi Y."/>
            <person name="Fu T."/>
            <person name="Tang G.D."/>
            <person name="Zhang D."/>
            <person name="Sun W.H."/>
            <person name="Liu D.K."/>
            <person name="Li Y."/>
            <person name="Chen G.Z."/>
            <person name="Liu X.D."/>
            <person name="Liao X.Y."/>
            <person name="Jiang Y.T."/>
            <person name="Yu X."/>
            <person name="Hao Y."/>
            <person name="Huang J."/>
            <person name="Zhao X.W."/>
            <person name="Ke S."/>
            <person name="Chen Y.Y."/>
            <person name="Wu W.L."/>
            <person name="Hsu J.L."/>
            <person name="Lin Y.F."/>
            <person name="Huang M.D."/>
            <person name="Li C.Y."/>
            <person name="Huang L."/>
            <person name="Wang Z.W."/>
            <person name="Zhao X."/>
            <person name="Zhong W.Y."/>
            <person name="Peng D.H."/>
            <person name="Ahmad S."/>
            <person name="Lan S."/>
            <person name="Zhang J.S."/>
            <person name="Tsai W.C."/>
            <person name="Van de Peer Y."/>
            <person name="Liu Z.J."/>
        </authorList>
    </citation>
    <scope>NUCLEOTIDE SEQUENCE</scope>
    <source>
        <strain evidence="3">SCP</strain>
    </source>
</reference>